<dbReference type="Proteomes" id="UP000229897">
    <property type="component" value="Chromosome"/>
</dbReference>
<protein>
    <submittedName>
        <fullName evidence="1">UDP-N-acetylglucosamine-peptide N-acetylglucosaminyltransferase</fullName>
    </submittedName>
</protein>
<dbReference type="InterPro" id="IPR011990">
    <property type="entry name" value="TPR-like_helical_dom_sf"/>
</dbReference>
<dbReference type="EMBL" id="CP024608">
    <property type="protein sequence ID" value="ATQ73713.1"/>
    <property type="molecule type" value="Genomic_DNA"/>
</dbReference>
<dbReference type="RefSeq" id="WP_099873735.1">
    <property type="nucleotide sequence ID" value="NZ_CP024608.1"/>
</dbReference>
<proteinExistence type="predicted"/>
<dbReference type="OrthoDB" id="8707790at2"/>
<name>A0A2D2DFF3_9BURK</name>
<dbReference type="KEGG" id="mass:CR152_03680"/>
<organism evidence="1 2">
    <name type="scientific">Massilia violaceinigra</name>
    <dbReference type="NCBI Taxonomy" id="2045208"/>
    <lineage>
        <taxon>Bacteria</taxon>
        <taxon>Pseudomonadati</taxon>
        <taxon>Pseudomonadota</taxon>
        <taxon>Betaproteobacteria</taxon>
        <taxon>Burkholderiales</taxon>
        <taxon>Oxalobacteraceae</taxon>
        <taxon>Telluria group</taxon>
        <taxon>Massilia</taxon>
    </lineage>
</organism>
<keyword evidence="2" id="KW-1185">Reference proteome</keyword>
<dbReference type="AlphaFoldDB" id="A0A2D2DFF3"/>
<evidence type="ECO:0000313" key="1">
    <source>
        <dbReference type="EMBL" id="ATQ73713.1"/>
    </source>
</evidence>
<evidence type="ECO:0000313" key="2">
    <source>
        <dbReference type="Proteomes" id="UP000229897"/>
    </source>
</evidence>
<gene>
    <name evidence="1" type="ORF">CR152_03680</name>
</gene>
<dbReference type="GO" id="GO:0016757">
    <property type="term" value="F:glycosyltransferase activity"/>
    <property type="evidence" value="ECO:0007669"/>
    <property type="project" value="UniProtKB-KW"/>
</dbReference>
<keyword evidence="1" id="KW-0328">Glycosyltransferase</keyword>
<dbReference type="Gene3D" id="1.25.40.10">
    <property type="entry name" value="Tetratricopeptide repeat domain"/>
    <property type="match status" value="1"/>
</dbReference>
<dbReference type="SUPFAM" id="SSF48452">
    <property type="entry name" value="TPR-like"/>
    <property type="match status" value="1"/>
</dbReference>
<accession>A0A2D2DFF3</accession>
<sequence>MNEITEARQLVDQAWQRMEHWDSNIAAAQALLEQARAGHPHDPQVLTCLGALLCDRALYREAETVLREALARGSLDRHTTFNLAVAVFNTGTRRQALALFGAAAKLQPSAITWAAYFDPHGQ</sequence>
<keyword evidence="1" id="KW-0808">Transferase</keyword>
<reference evidence="1" key="1">
    <citation type="submission" date="2017-10" db="EMBL/GenBank/DDBJ databases">
        <title>Massilia psychrophilum sp. nov., a novel purple-pigmented bacterium isolated from Tianshan glacier, Xinjiang Municipality, China.</title>
        <authorList>
            <person name="Wang H."/>
        </authorList>
    </citation>
    <scope>NUCLEOTIDE SEQUENCE [LARGE SCALE GENOMIC DNA]</scope>
    <source>
        <strain evidence="1">B2</strain>
    </source>
</reference>